<dbReference type="PANTHER" id="PTHR39550">
    <property type="entry name" value="SLL0658 PROTEIN"/>
    <property type="match status" value="1"/>
</dbReference>
<keyword evidence="2" id="KW-1185">Reference proteome</keyword>
<organism evidence="1 2">
    <name type="scientific">Chitinophaga nivalis</name>
    <dbReference type="NCBI Taxonomy" id="2991709"/>
    <lineage>
        <taxon>Bacteria</taxon>
        <taxon>Pseudomonadati</taxon>
        <taxon>Bacteroidota</taxon>
        <taxon>Chitinophagia</taxon>
        <taxon>Chitinophagales</taxon>
        <taxon>Chitinophagaceae</taxon>
        <taxon>Chitinophaga</taxon>
    </lineage>
</organism>
<accession>A0ABT3ITK5</accession>
<dbReference type="Proteomes" id="UP001207742">
    <property type="component" value="Unassembled WGS sequence"/>
</dbReference>
<name>A0ABT3ITK5_9BACT</name>
<reference evidence="1 2" key="1">
    <citation type="submission" date="2022-10" db="EMBL/GenBank/DDBJ databases">
        <title>Chitinophaga nivalis PC15 sp. nov., isolated from Pyeongchang county, South Korea.</title>
        <authorList>
            <person name="Trinh H.N."/>
        </authorList>
    </citation>
    <scope>NUCLEOTIDE SEQUENCE [LARGE SCALE GENOMIC DNA]</scope>
    <source>
        <strain evidence="1 2">PC14</strain>
    </source>
</reference>
<dbReference type="PANTHER" id="PTHR39550:SF1">
    <property type="entry name" value="SLL0658 PROTEIN"/>
    <property type="match status" value="1"/>
</dbReference>
<proteinExistence type="predicted"/>
<evidence type="ECO:0000313" key="2">
    <source>
        <dbReference type="Proteomes" id="UP001207742"/>
    </source>
</evidence>
<dbReference type="EMBL" id="JAPDNS010000002">
    <property type="protein sequence ID" value="MCW3487305.1"/>
    <property type="molecule type" value="Genomic_DNA"/>
</dbReference>
<comment type="caution">
    <text evidence="1">The sequence shown here is derived from an EMBL/GenBank/DDBJ whole genome shotgun (WGS) entry which is preliminary data.</text>
</comment>
<sequence length="154" mass="17087">MPQKYNVVIADTSCFILLDKIDAVDLLRQLFNTISTTSTIAEEFGKQLPEWVKIMPVIDLHYQRILELEVDKGEASAISLAIESGSALLILDDLKARKVAGKLSLAYTGTLGILLKAKEMGLLPAIKPLLDRIQQTNFRFSVNIFNEILKIAGE</sequence>
<gene>
    <name evidence="1" type="ORF">OL497_25630</name>
</gene>
<dbReference type="Pfam" id="PF11848">
    <property type="entry name" value="DUF3368"/>
    <property type="match status" value="1"/>
</dbReference>
<dbReference type="RefSeq" id="WP_264734116.1">
    <property type="nucleotide sequence ID" value="NZ_JAPDNR010000001.1"/>
</dbReference>
<evidence type="ECO:0000313" key="1">
    <source>
        <dbReference type="EMBL" id="MCW3487305.1"/>
    </source>
</evidence>
<protein>
    <submittedName>
        <fullName evidence="1">DUF3368 domain-containing protein</fullName>
    </submittedName>
</protein>
<dbReference type="InterPro" id="IPR021799">
    <property type="entry name" value="PIN-like_prokaryotic"/>
</dbReference>